<dbReference type="SUPFAM" id="SSF82895">
    <property type="entry name" value="TSP-1 type 1 repeat"/>
    <property type="match status" value="1"/>
</dbReference>
<reference evidence="3 4" key="1">
    <citation type="submission" date="2020-06" db="EMBL/GenBank/DDBJ databases">
        <authorList>
            <person name="Li R."/>
            <person name="Bekaert M."/>
        </authorList>
    </citation>
    <scope>NUCLEOTIDE SEQUENCE [LARGE SCALE GENOMIC DNA]</scope>
    <source>
        <strain evidence="4">wild</strain>
    </source>
</reference>
<dbReference type="Pfam" id="PF00102">
    <property type="entry name" value="Y_phosphatase"/>
    <property type="match status" value="1"/>
</dbReference>
<accession>A0A6J8B6F6</accession>
<evidence type="ECO:0000313" key="3">
    <source>
        <dbReference type="EMBL" id="CAC5378594.1"/>
    </source>
</evidence>
<dbReference type="SUPFAM" id="SSF52799">
    <property type="entry name" value="(Phosphotyrosine protein) phosphatases II"/>
    <property type="match status" value="1"/>
</dbReference>
<evidence type="ECO:0000256" key="1">
    <source>
        <dbReference type="ARBA" id="ARBA00023157"/>
    </source>
</evidence>
<dbReference type="AlphaFoldDB" id="A0A6J8B6F6"/>
<dbReference type="PANTHER" id="PTHR16311">
    <property type="entry name" value="THROMBOSPONDIN TYPE I DOMAIN-CONTAINING 1"/>
    <property type="match status" value="1"/>
</dbReference>
<keyword evidence="4" id="KW-1185">Reference proteome</keyword>
<dbReference type="InterPro" id="IPR000884">
    <property type="entry name" value="TSP1_rpt"/>
</dbReference>
<dbReference type="Gene3D" id="2.20.100.10">
    <property type="entry name" value="Thrombospondin type-1 (TSP1) repeat"/>
    <property type="match status" value="1"/>
</dbReference>
<dbReference type="InterPro" id="IPR038877">
    <property type="entry name" value="THSD1"/>
</dbReference>
<dbReference type="Proteomes" id="UP000507470">
    <property type="component" value="Unassembled WGS sequence"/>
</dbReference>
<dbReference type="PRINTS" id="PR01705">
    <property type="entry name" value="TSP1REPEAT"/>
</dbReference>
<keyword evidence="1" id="KW-1015">Disulfide bond</keyword>
<dbReference type="PROSITE" id="PS50092">
    <property type="entry name" value="TSP1"/>
    <property type="match status" value="1"/>
</dbReference>
<organism evidence="3 4">
    <name type="scientific">Mytilus coruscus</name>
    <name type="common">Sea mussel</name>
    <dbReference type="NCBI Taxonomy" id="42192"/>
    <lineage>
        <taxon>Eukaryota</taxon>
        <taxon>Metazoa</taxon>
        <taxon>Spiralia</taxon>
        <taxon>Lophotrochozoa</taxon>
        <taxon>Mollusca</taxon>
        <taxon>Bivalvia</taxon>
        <taxon>Autobranchia</taxon>
        <taxon>Pteriomorphia</taxon>
        <taxon>Mytilida</taxon>
        <taxon>Mytiloidea</taxon>
        <taxon>Mytilidae</taxon>
        <taxon>Mytilinae</taxon>
        <taxon>Mytilus</taxon>
    </lineage>
</organism>
<name>A0A6J8B6F6_MYTCO</name>
<evidence type="ECO:0000259" key="2">
    <source>
        <dbReference type="PROSITE" id="PS50055"/>
    </source>
</evidence>
<dbReference type="InterPro" id="IPR000242">
    <property type="entry name" value="PTP_cat"/>
</dbReference>
<dbReference type="GO" id="GO:0004725">
    <property type="term" value="F:protein tyrosine phosphatase activity"/>
    <property type="evidence" value="ECO:0007669"/>
    <property type="project" value="InterPro"/>
</dbReference>
<dbReference type="InterPro" id="IPR029021">
    <property type="entry name" value="Prot-tyrosine_phosphatase-like"/>
</dbReference>
<dbReference type="OrthoDB" id="446173at2759"/>
<dbReference type="InterPro" id="IPR036383">
    <property type="entry name" value="TSP1_rpt_sf"/>
</dbReference>
<feature type="domain" description="Tyrosine-protein phosphatase" evidence="2">
    <location>
        <begin position="163"/>
        <end position="348"/>
    </location>
</feature>
<sequence length="491" mass="55788">MGQNDIAGDEAKVVATMLKLLVTELNKVVSDGTKIVANGGWSSWGSWGACTVTCGNGQRSRRRFCNNPMPASGGASCQGEEYDYNSCPLSACAVKSHIYGETHVNHTYQNDQQSAKIEVTATENMYIDEAYLVDRYDVSDLTKRFRNKEYFVRSLRVEFKLLKNSASDSKPFNSEYEIVDTGRRKDVNQINLNSSTLEVLYHNNVSVLLEIPQKNLAEQFWTIVDDQCIENIIFLVQENEKVTEFYPTLDDIFRLKNFEIYLNSAERTNKNIMLLTFNLQNKTTQTMRNVKMFKTNVSESPSVQAMCYILDKASEVRDSPVLIINRSHQPTVSSVLDRISNTLRGIKRQYSANTLEPEAAHRQVDEVIRNLTRLEGSDSLPDADLKRAIRSVIEFKENLPHHKETSEEPELNRYGQTIPNQYGKGRNQLDIDMTKFQQLLQLGFTVKQIAEDGLLGDLDSQLTFLSTTTELSQQSASDWETDNASDRNNFN</sequence>
<dbReference type="GO" id="GO:0071944">
    <property type="term" value="C:cell periphery"/>
    <property type="evidence" value="ECO:0007669"/>
    <property type="project" value="TreeGrafter"/>
</dbReference>
<dbReference type="EMBL" id="CACVKT020002575">
    <property type="protein sequence ID" value="CAC5378594.1"/>
    <property type="molecule type" value="Genomic_DNA"/>
</dbReference>
<keyword evidence="3" id="KW-0378">Hydrolase</keyword>
<proteinExistence type="predicted"/>
<dbReference type="Pfam" id="PF00090">
    <property type="entry name" value="TSP_1"/>
    <property type="match status" value="1"/>
</dbReference>
<dbReference type="Gene3D" id="3.90.190.10">
    <property type="entry name" value="Protein tyrosine phosphatase superfamily"/>
    <property type="match status" value="1"/>
</dbReference>
<protein>
    <submittedName>
        <fullName evidence="3">ADAMTS5</fullName>
        <ecNumber evidence="3">3.4.24.-</ecNumber>
    </submittedName>
</protein>
<dbReference type="PANTHER" id="PTHR16311:SF3">
    <property type="entry name" value="THROMBOSPONDIN TYPE-1 DOMAIN-CONTAINING PROTEIN 1"/>
    <property type="match status" value="1"/>
</dbReference>
<dbReference type="PROSITE" id="PS50055">
    <property type="entry name" value="TYR_PHOSPHATASE_PTP"/>
    <property type="match status" value="1"/>
</dbReference>
<evidence type="ECO:0000313" key="4">
    <source>
        <dbReference type="Proteomes" id="UP000507470"/>
    </source>
</evidence>
<dbReference type="FunFam" id="2.20.100.10:FF:000001">
    <property type="entry name" value="semaphorin-5A isoform X1"/>
    <property type="match status" value="1"/>
</dbReference>
<dbReference type="SMART" id="SM00209">
    <property type="entry name" value="TSP1"/>
    <property type="match status" value="1"/>
</dbReference>
<dbReference type="EC" id="3.4.24.-" evidence="3"/>
<gene>
    <name evidence="3" type="ORF">MCOR_14780</name>
</gene>